<dbReference type="Gene3D" id="2.30.30.730">
    <property type="match status" value="1"/>
</dbReference>
<dbReference type="InterPro" id="IPR041218">
    <property type="entry name" value="DUF5606"/>
</dbReference>
<dbReference type="STRING" id="1433126.BN938_2116"/>
<feature type="domain" description="DUF5606" evidence="2">
    <location>
        <begin position="3"/>
        <end position="48"/>
    </location>
</feature>
<dbReference type="Pfam" id="PF18347">
    <property type="entry name" value="DUF5606"/>
    <property type="match status" value="1"/>
</dbReference>
<evidence type="ECO:0000313" key="4">
    <source>
        <dbReference type="EMBL" id="CDN32189.1"/>
    </source>
</evidence>
<evidence type="ECO:0000256" key="1">
    <source>
        <dbReference type="SAM" id="MobiDB-lite"/>
    </source>
</evidence>
<reference evidence="4 5" key="1">
    <citation type="journal article" date="2015" name="Genome Announc.">
        <title>Complete Genome Sequence of the Novel Leech Symbiont Mucinivorans hirudinis M3T.</title>
        <authorList>
            <person name="Nelson M.C."/>
            <person name="Bomar L."/>
            <person name="Graf J."/>
        </authorList>
    </citation>
    <scope>NUCLEOTIDE SEQUENCE [LARGE SCALE GENOMIC DNA]</scope>
    <source>
        <strain evidence="5">M3</strain>
    </source>
</reference>
<dbReference type="Pfam" id="PF21186">
    <property type="entry name" value="DUF6852"/>
    <property type="match status" value="1"/>
</dbReference>
<accession>A0A060RDX1</accession>
<dbReference type="eggNOG" id="ENOG502ZPSM">
    <property type="taxonomic scope" value="Bacteria"/>
</dbReference>
<dbReference type="InterPro" id="IPR049282">
    <property type="entry name" value="BVU_3817_N_sf"/>
</dbReference>
<proteinExistence type="predicted"/>
<dbReference type="Proteomes" id="UP000027616">
    <property type="component" value="Chromosome I"/>
</dbReference>
<dbReference type="KEGG" id="rbc:BN938_2116"/>
<dbReference type="HOGENOM" id="CLU_118060_0_0_10"/>
<feature type="domain" description="DUF6852" evidence="3">
    <location>
        <begin position="51"/>
        <end position="120"/>
    </location>
</feature>
<evidence type="ECO:0000313" key="5">
    <source>
        <dbReference type="Proteomes" id="UP000027616"/>
    </source>
</evidence>
<organism evidence="4 5">
    <name type="scientific">Mucinivorans hirudinis</name>
    <dbReference type="NCBI Taxonomy" id="1433126"/>
    <lineage>
        <taxon>Bacteria</taxon>
        <taxon>Pseudomonadati</taxon>
        <taxon>Bacteroidota</taxon>
        <taxon>Bacteroidia</taxon>
        <taxon>Bacteroidales</taxon>
        <taxon>Rikenellaceae</taxon>
        <taxon>Mucinivorans</taxon>
    </lineage>
</organism>
<dbReference type="Gene3D" id="1.10.10.1650">
    <property type="match status" value="1"/>
</dbReference>
<evidence type="ECO:0000259" key="3">
    <source>
        <dbReference type="Pfam" id="PF21186"/>
    </source>
</evidence>
<name>A0A060RDX1_9BACT</name>
<dbReference type="EMBL" id="HG934468">
    <property type="protein sequence ID" value="CDN32189.1"/>
    <property type="molecule type" value="Genomic_DNA"/>
</dbReference>
<gene>
    <name evidence="4" type="ORF">BN938_2116</name>
</gene>
<protein>
    <submittedName>
        <fullName evidence="4">Uncharacterized protein</fullName>
    </submittedName>
</protein>
<keyword evidence="5" id="KW-1185">Reference proteome</keyword>
<feature type="region of interest" description="Disordered" evidence="1">
    <location>
        <begin position="153"/>
        <end position="184"/>
    </location>
</feature>
<sequence length="184" mass="19701">MELKDILSIAGAPGLYKYVAQGKGGIIVESLSDSRRQLVSGTSKVSALGDIAMFTDAEEITLGAVFQNIFEKNQGRTVEVNAKSDSETLKKFMEEALPSYDRDRVHISDIKKLASWYNILVGAGMNKFIGAEGEEAKEEAVAPSAAALPKPVAKKAAVNTKQPKTATSQPKIVAPKSTTNRKSS</sequence>
<dbReference type="InterPro" id="IPR049280">
    <property type="entry name" value="DUF6852"/>
</dbReference>
<evidence type="ECO:0000259" key="2">
    <source>
        <dbReference type="Pfam" id="PF18347"/>
    </source>
</evidence>
<feature type="compositionally biased region" description="Polar residues" evidence="1">
    <location>
        <begin position="159"/>
        <end position="184"/>
    </location>
</feature>
<dbReference type="InterPro" id="IPR049281">
    <property type="entry name" value="BVU_3817-like_C_sf"/>
</dbReference>
<dbReference type="AlphaFoldDB" id="A0A060RDX1"/>